<evidence type="ECO:0000313" key="3">
    <source>
        <dbReference type="Proteomes" id="UP000499080"/>
    </source>
</evidence>
<sequence length="121" mass="13852">MPSFKRDIHRRSSPRFLERKGKTFRQCEIKMKIGADRQRCWNSNDFDIRWKEGYKNEIRFFETGDKSPVCFGALGREGMCEIRAGGGCYRENPLCGGSGRVDGSQSGRRRSKGNQSGVEHL</sequence>
<gene>
    <name evidence="2" type="ORF">AVEN_254520_1</name>
</gene>
<reference evidence="2 3" key="1">
    <citation type="journal article" date="2019" name="Sci. Rep.">
        <title>Orb-weaving spider Araneus ventricosus genome elucidates the spidroin gene catalogue.</title>
        <authorList>
            <person name="Kono N."/>
            <person name="Nakamura H."/>
            <person name="Ohtoshi R."/>
            <person name="Moran D.A.P."/>
            <person name="Shinohara A."/>
            <person name="Yoshida Y."/>
            <person name="Fujiwara M."/>
            <person name="Mori M."/>
            <person name="Tomita M."/>
            <person name="Arakawa K."/>
        </authorList>
    </citation>
    <scope>NUCLEOTIDE SEQUENCE [LARGE SCALE GENOMIC DNA]</scope>
</reference>
<dbReference type="EMBL" id="BGPR01044333">
    <property type="protein sequence ID" value="GBO21078.1"/>
    <property type="molecule type" value="Genomic_DNA"/>
</dbReference>
<dbReference type="AlphaFoldDB" id="A0A4Y2V941"/>
<name>A0A4Y2V941_ARAVE</name>
<evidence type="ECO:0000256" key="1">
    <source>
        <dbReference type="SAM" id="MobiDB-lite"/>
    </source>
</evidence>
<dbReference type="Proteomes" id="UP000499080">
    <property type="component" value="Unassembled WGS sequence"/>
</dbReference>
<keyword evidence="3" id="KW-1185">Reference proteome</keyword>
<accession>A0A4Y2V941</accession>
<evidence type="ECO:0000313" key="2">
    <source>
        <dbReference type="EMBL" id="GBO21078.1"/>
    </source>
</evidence>
<organism evidence="2 3">
    <name type="scientific">Araneus ventricosus</name>
    <name type="common">Orbweaver spider</name>
    <name type="synonym">Epeira ventricosa</name>
    <dbReference type="NCBI Taxonomy" id="182803"/>
    <lineage>
        <taxon>Eukaryota</taxon>
        <taxon>Metazoa</taxon>
        <taxon>Ecdysozoa</taxon>
        <taxon>Arthropoda</taxon>
        <taxon>Chelicerata</taxon>
        <taxon>Arachnida</taxon>
        <taxon>Araneae</taxon>
        <taxon>Araneomorphae</taxon>
        <taxon>Entelegynae</taxon>
        <taxon>Araneoidea</taxon>
        <taxon>Araneidae</taxon>
        <taxon>Araneus</taxon>
    </lineage>
</organism>
<protein>
    <submittedName>
        <fullName evidence="2">Uncharacterized protein</fullName>
    </submittedName>
</protein>
<feature type="region of interest" description="Disordered" evidence="1">
    <location>
        <begin position="98"/>
        <end position="121"/>
    </location>
</feature>
<comment type="caution">
    <text evidence="2">The sequence shown here is derived from an EMBL/GenBank/DDBJ whole genome shotgun (WGS) entry which is preliminary data.</text>
</comment>
<proteinExistence type="predicted"/>